<reference evidence="2" key="1">
    <citation type="submission" date="2021-12" db="EMBL/GenBank/DDBJ databases">
        <authorList>
            <person name="King R."/>
        </authorList>
    </citation>
    <scope>NUCLEOTIDE SEQUENCE</scope>
</reference>
<keyword evidence="3" id="KW-1185">Reference proteome</keyword>
<accession>A0A9N9WJT4</accession>
<gene>
    <name evidence="2" type="ORF">DIATSA_LOCUS12819</name>
</gene>
<protein>
    <submittedName>
        <fullName evidence="2">Uncharacterized protein</fullName>
    </submittedName>
</protein>
<evidence type="ECO:0000313" key="2">
    <source>
        <dbReference type="EMBL" id="CAG9795566.1"/>
    </source>
</evidence>
<feature type="transmembrane region" description="Helical" evidence="1">
    <location>
        <begin position="135"/>
        <end position="152"/>
    </location>
</feature>
<dbReference type="AlphaFoldDB" id="A0A9N9WJT4"/>
<name>A0A9N9WJT4_9NEOP</name>
<organism evidence="2 3">
    <name type="scientific">Diatraea saccharalis</name>
    <name type="common">sugarcane borer</name>
    <dbReference type="NCBI Taxonomy" id="40085"/>
    <lineage>
        <taxon>Eukaryota</taxon>
        <taxon>Metazoa</taxon>
        <taxon>Ecdysozoa</taxon>
        <taxon>Arthropoda</taxon>
        <taxon>Hexapoda</taxon>
        <taxon>Insecta</taxon>
        <taxon>Pterygota</taxon>
        <taxon>Neoptera</taxon>
        <taxon>Endopterygota</taxon>
        <taxon>Lepidoptera</taxon>
        <taxon>Glossata</taxon>
        <taxon>Ditrysia</taxon>
        <taxon>Pyraloidea</taxon>
        <taxon>Crambidae</taxon>
        <taxon>Crambinae</taxon>
        <taxon>Diatraea</taxon>
    </lineage>
</organism>
<dbReference type="Proteomes" id="UP001153714">
    <property type="component" value="Chromosome 8"/>
</dbReference>
<keyword evidence="1" id="KW-0812">Transmembrane</keyword>
<keyword evidence="1" id="KW-0472">Membrane</keyword>
<evidence type="ECO:0000256" key="1">
    <source>
        <dbReference type="SAM" id="Phobius"/>
    </source>
</evidence>
<reference evidence="2" key="2">
    <citation type="submission" date="2022-10" db="EMBL/GenBank/DDBJ databases">
        <authorList>
            <consortium name="ENA_rothamsted_submissions"/>
            <consortium name="culmorum"/>
            <person name="King R."/>
        </authorList>
    </citation>
    <scope>NUCLEOTIDE SEQUENCE</scope>
</reference>
<sequence length="227" mass="24994">MKSRALDLSMHLLWYLEWKSDKCELEVSKPAIAAAVAQAALRCAAVAHWRFLWLVGGVGGVGAQRSPLGWAMGSSQRLAAVAAVSHSRHYYNHTQSGVAQTEAPHYTVNIFFVLNFDEQMKLDQVQRANNRNLRLIYFFIILDCLMVGVIKVRSDLGAQVRGSATLCGVLVAVCAACWRRSPATDKPEEAPDCRGVYTVSADATLVQATAYGMDFAPMRYKRIAQAN</sequence>
<proteinExistence type="predicted"/>
<keyword evidence="1" id="KW-1133">Transmembrane helix</keyword>
<feature type="transmembrane region" description="Helical" evidence="1">
    <location>
        <begin position="158"/>
        <end position="178"/>
    </location>
</feature>
<evidence type="ECO:0000313" key="3">
    <source>
        <dbReference type="Proteomes" id="UP001153714"/>
    </source>
</evidence>
<dbReference type="OrthoDB" id="428480at2759"/>
<dbReference type="EMBL" id="OU893339">
    <property type="protein sequence ID" value="CAG9795566.1"/>
    <property type="molecule type" value="Genomic_DNA"/>
</dbReference>